<sequence>EFRLRYQGLIPPAARGYEHFDAGAKYHVISDQDYIKYFVATVLQFQIYSELCQAALHSGPLHTCDFYRSREAGRILSDVMQQGASLSPQQLIKLLTRGKTSRMSVDALLEFFRPLEAWLEVQNRDEQLIGWRSTMED</sequence>
<evidence type="ECO:0000256" key="6">
    <source>
        <dbReference type="PROSITE-ProRule" id="PRU01355"/>
    </source>
</evidence>
<evidence type="ECO:0000256" key="5">
    <source>
        <dbReference type="PIRSR" id="PIRSR601548-4"/>
    </source>
</evidence>
<comment type="similarity">
    <text evidence="1 6">Belongs to the peptidase M2 family.</text>
</comment>
<keyword evidence="2" id="KW-0732">Signal</keyword>
<reference evidence="7" key="1">
    <citation type="submission" date="2024-04" db="UniProtKB">
        <authorList>
            <consortium name="EnsemblMetazoa"/>
        </authorList>
    </citation>
    <scope>IDENTIFICATION</scope>
    <source>
        <strain evidence="7">EBRO</strain>
    </source>
</reference>
<evidence type="ECO:0000256" key="3">
    <source>
        <dbReference type="ARBA" id="ARBA00023157"/>
    </source>
</evidence>
<keyword evidence="3 5" id="KW-1015">Disulfide bond</keyword>
<dbReference type="SUPFAM" id="SSF55486">
    <property type="entry name" value="Metalloproteases ('zincins'), catalytic domain"/>
    <property type="match status" value="1"/>
</dbReference>
<dbReference type="Pfam" id="PF01401">
    <property type="entry name" value="Peptidase_M2"/>
    <property type="match status" value="1"/>
</dbReference>
<evidence type="ECO:0008006" key="9">
    <source>
        <dbReference type="Google" id="ProtNLM"/>
    </source>
</evidence>
<evidence type="ECO:0000256" key="1">
    <source>
        <dbReference type="ARBA" id="ARBA00008139"/>
    </source>
</evidence>
<dbReference type="PANTHER" id="PTHR10514">
    <property type="entry name" value="ANGIOTENSIN-CONVERTING ENZYME"/>
    <property type="match status" value="1"/>
</dbReference>
<dbReference type="AlphaFoldDB" id="A0AAG5DUT4"/>
<dbReference type="GO" id="GO:0008237">
    <property type="term" value="F:metallopeptidase activity"/>
    <property type="evidence" value="ECO:0007669"/>
    <property type="project" value="InterPro"/>
</dbReference>
<evidence type="ECO:0000313" key="8">
    <source>
        <dbReference type="Proteomes" id="UP000075880"/>
    </source>
</evidence>
<dbReference type="GO" id="GO:0005886">
    <property type="term" value="C:plasma membrane"/>
    <property type="evidence" value="ECO:0007669"/>
    <property type="project" value="TreeGrafter"/>
</dbReference>
<evidence type="ECO:0000256" key="4">
    <source>
        <dbReference type="ARBA" id="ARBA00023180"/>
    </source>
</evidence>
<dbReference type="EnsemblMetazoa" id="ENSAATROPT016892">
    <property type="protein sequence ID" value="ENSAATROPP014876"/>
    <property type="gene ID" value="ENSAATROPG013829"/>
</dbReference>
<accession>A0AAG5DUT4</accession>
<keyword evidence="4" id="KW-0325">Glycoprotein</keyword>
<organism evidence="7 8">
    <name type="scientific">Anopheles atroparvus</name>
    <name type="common">European mosquito</name>
    <dbReference type="NCBI Taxonomy" id="41427"/>
    <lineage>
        <taxon>Eukaryota</taxon>
        <taxon>Metazoa</taxon>
        <taxon>Ecdysozoa</taxon>
        <taxon>Arthropoda</taxon>
        <taxon>Hexapoda</taxon>
        <taxon>Insecta</taxon>
        <taxon>Pterygota</taxon>
        <taxon>Neoptera</taxon>
        <taxon>Endopterygota</taxon>
        <taxon>Diptera</taxon>
        <taxon>Nematocera</taxon>
        <taxon>Culicoidea</taxon>
        <taxon>Culicidae</taxon>
        <taxon>Anophelinae</taxon>
        <taxon>Anopheles</taxon>
    </lineage>
</organism>
<proteinExistence type="inferred from homology"/>
<dbReference type="Proteomes" id="UP000075880">
    <property type="component" value="Unassembled WGS sequence"/>
</dbReference>
<evidence type="ECO:0000313" key="7">
    <source>
        <dbReference type="EnsemblMetazoa" id="ENSAATROPP014876"/>
    </source>
</evidence>
<feature type="disulfide bond" evidence="5">
    <location>
        <begin position="52"/>
        <end position="64"/>
    </location>
</feature>
<evidence type="ECO:0000256" key="2">
    <source>
        <dbReference type="ARBA" id="ARBA00022729"/>
    </source>
</evidence>
<dbReference type="GO" id="GO:0006508">
    <property type="term" value="P:proteolysis"/>
    <property type="evidence" value="ECO:0007669"/>
    <property type="project" value="InterPro"/>
</dbReference>
<name>A0AAG5DUT4_ANOAO</name>
<dbReference type="PANTHER" id="PTHR10514:SF45">
    <property type="entry name" value="ANGIOTENSIN-CONVERTING ENZYME"/>
    <property type="match status" value="1"/>
</dbReference>
<comment type="caution">
    <text evidence="6">Lacks conserved residue(s) required for the propagation of feature annotation.</text>
</comment>
<dbReference type="InterPro" id="IPR001548">
    <property type="entry name" value="Peptidase_M2"/>
</dbReference>
<protein>
    <recommendedName>
        <fullName evidence="9">Angiotensin-converting enzyme</fullName>
    </recommendedName>
</protein>
<dbReference type="GO" id="GO:0008241">
    <property type="term" value="F:peptidyl-dipeptidase activity"/>
    <property type="evidence" value="ECO:0007669"/>
    <property type="project" value="InterPro"/>
</dbReference>
<dbReference type="PROSITE" id="PS52011">
    <property type="entry name" value="PEPTIDASE_M2"/>
    <property type="match status" value="1"/>
</dbReference>
<keyword evidence="8" id="KW-1185">Reference proteome</keyword>